<evidence type="ECO:0000313" key="3">
    <source>
        <dbReference type="EMBL" id="KAK4107657.1"/>
    </source>
</evidence>
<feature type="coiled-coil region" evidence="1">
    <location>
        <begin position="41"/>
        <end position="114"/>
    </location>
</feature>
<dbReference type="GeneID" id="89940439"/>
<feature type="compositionally biased region" description="Polar residues" evidence="2">
    <location>
        <begin position="157"/>
        <end position="170"/>
    </location>
</feature>
<keyword evidence="4" id="KW-1185">Reference proteome</keyword>
<sequence length="170" mass="18289">MPCSWCFKRTVPCRMAASSSRCAECVRRGRSCDGSSVASALTKLMSEQKRVEDQEADAEEELFVLQTQLQTVVGRLARLRRQKRFLKERGSELLRRGLQSLDELEGELESLETNATTDAHSLGVPASVDWSSFGLDLSEADLAALADPAPLDGPGSSGETLPVSQGSGGS</sequence>
<accession>A0AAN6QCE4</accession>
<evidence type="ECO:0000313" key="4">
    <source>
        <dbReference type="Proteomes" id="UP001302812"/>
    </source>
</evidence>
<reference evidence="3" key="1">
    <citation type="journal article" date="2023" name="Mol. Phylogenet. Evol.">
        <title>Genome-scale phylogeny and comparative genomics of the fungal order Sordariales.</title>
        <authorList>
            <person name="Hensen N."/>
            <person name="Bonometti L."/>
            <person name="Westerberg I."/>
            <person name="Brannstrom I.O."/>
            <person name="Guillou S."/>
            <person name="Cros-Aarteil S."/>
            <person name="Calhoun S."/>
            <person name="Haridas S."/>
            <person name="Kuo A."/>
            <person name="Mondo S."/>
            <person name="Pangilinan J."/>
            <person name="Riley R."/>
            <person name="LaButti K."/>
            <person name="Andreopoulos B."/>
            <person name="Lipzen A."/>
            <person name="Chen C."/>
            <person name="Yan M."/>
            <person name="Daum C."/>
            <person name="Ng V."/>
            <person name="Clum A."/>
            <person name="Steindorff A."/>
            <person name="Ohm R.A."/>
            <person name="Martin F."/>
            <person name="Silar P."/>
            <person name="Natvig D.O."/>
            <person name="Lalanne C."/>
            <person name="Gautier V."/>
            <person name="Ament-Velasquez S.L."/>
            <person name="Kruys A."/>
            <person name="Hutchinson M.I."/>
            <person name="Powell A.J."/>
            <person name="Barry K."/>
            <person name="Miller A.N."/>
            <person name="Grigoriev I.V."/>
            <person name="Debuchy R."/>
            <person name="Gladieux P."/>
            <person name="Hiltunen Thoren M."/>
            <person name="Johannesson H."/>
        </authorList>
    </citation>
    <scope>NUCLEOTIDE SEQUENCE</scope>
    <source>
        <strain evidence="3">CBS 508.74</strain>
    </source>
</reference>
<feature type="region of interest" description="Disordered" evidence="2">
    <location>
        <begin position="146"/>
        <end position="170"/>
    </location>
</feature>
<comment type="caution">
    <text evidence="3">The sequence shown here is derived from an EMBL/GenBank/DDBJ whole genome shotgun (WGS) entry which is preliminary data.</text>
</comment>
<name>A0AAN6QCE4_9PEZI</name>
<keyword evidence="1" id="KW-0175">Coiled coil</keyword>
<evidence type="ECO:0000256" key="2">
    <source>
        <dbReference type="SAM" id="MobiDB-lite"/>
    </source>
</evidence>
<proteinExistence type="predicted"/>
<organism evidence="3 4">
    <name type="scientific">Canariomyces notabilis</name>
    <dbReference type="NCBI Taxonomy" id="2074819"/>
    <lineage>
        <taxon>Eukaryota</taxon>
        <taxon>Fungi</taxon>
        <taxon>Dikarya</taxon>
        <taxon>Ascomycota</taxon>
        <taxon>Pezizomycotina</taxon>
        <taxon>Sordariomycetes</taxon>
        <taxon>Sordariomycetidae</taxon>
        <taxon>Sordariales</taxon>
        <taxon>Chaetomiaceae</taxon>
        <taxon>Canariomyces</taxon>
    </lineage>
</organism>
<protein>
    <recommendedName>
        <fullName evidence="5">Zn(2)-C6 fungal-type domain-containing protein</fullName>
    </recommendedName>
</protein>
<evidence type="ECO:0008006" key="5">
    <source>
        <dbReference type="Google" id="ProtNLM"/>
    </source>
</evidence>
<evidence type="ECO:0000256" key="1">
    <source>
        <dbReference type="SAM" id="Coils"/>
    </source>
</evidence>
<dbReference type="EMBL" id="MU853371">
    <property type="protein sequence ID" value="KAK4107657.1"/>
    <property type="molecule type" value="Genomic_DNA"/>
</dbReference>
<gene>
    <name evidence="3" type="ORF">N656DRAFT_785137</name>
</gene>
<dbReference type="Proteomes" id="UP001302812">
    <property type="component" value="Unassembled WGS sequence"/>
</dbReference>
<dbReference type="RefSeq" id="XP_064665227.1">
    <property type="nucleotide sequence ID" value="XM_064816314.1"/>
</dbReference>
<dbReference type="AlphaFoldDB" id="A0AAN6QCE4"/>
<reference evidence="3" key="2">
    <citation type="submission" date="2023-05" db="EMBL/GenBank/DDBJ databases">
        <authorList>
            <consortium name="Lawrence Berkeley National Laboratory"/>
            <person name="Steindorff A."/>
            <person name="Hensen N."/>
            <person name="Bonometti L."/>
            <person name="Westerberg I."/>
            <person name="Brannstrom I.O."/>
            <person name="Guillou S."/>
            <person name="Cros-Aarteil S."/>
            <person name="Calhoun S."/>
            <person name="Haridas S."/>
            <person name="Kuo A."/>
            <person name="Mondo S."/>
            <person name="Pangilinan J."/>
            <person name="Riley R."/>
            <person name="Labutti K."/>
            <person name="Andreopoulos B."/>
            <person name="Lipzen A."/>
            <person name="Chen C."/>
            <person name="Yanf M."/>
            <person name="Daum C."/>
            <person name="Ng V."/>
            <person name="Clum A."/>
            <person name="Ohm R."/>
            <person name="Martin F."/>
            <person name="Silar P."/>
            <person name="Natvig D."/>
            <person name="Lalanne C."/>
            <person name="Gautier V."/>
            <person name="Ament-Velasquez S.L."/>
            <person name="Kruys A."/>
            <person name="Hutchinson M.I."/>
            <person name="Powell A.J."/>
            <person name="Barry K."/>
            <person name="Miller A.N."/>
            <person name="Grigoriev I.V."/>
            <person name="Debuchy R."/>
            <person name="Gladieux P."/>
            <person name="Thoren M.H."/>
            <person name="Johannesson H."/>
        </authorList>
    </citation>
    <scope>NUCLEOTIDE SEQUENCE</scope>
    <source>
        <strain evidence="3">CBS 508.74</strain>
    </source>
</reference>